<dbReference type="InterPro" id="IPR038377">
    <property type="entry name" value="Na/Glc_symporter_sf"/>
</dbReference>
<organism evidence="12 13">
    <name type="scientific">Owenia fusiformis</name>
    <name type="common">Polychaete worm</name>
    <dbReference type="NCBI Taxonomy" id="6347"/>
    <lineage>
        <taxon>Eukaryota</taxon>
        <taxon>Metazoa</taxon>
        <taxon>Spiralia</taxon>
        <taxon>Lophotrochozoa</taxon>
        <taxon>Annelida</taxon>
        <taxon>Polychaeta</taxon>
        <taxon>Sedentaria</taxon>
        <taxon>Canalipalpata</taxon>
        <taxon>Sabellida</taxon>
        <taxon>Oweniida</taxon>
        <taxon>Oweniidae</taxon>
        <taxon>Owenia</taxon>
    </lineage>
</organism>
<gene>
    <name evidence="12" type="ORF">OFUS_LOCUS7395</name>
</gene>
<accession>A0A8J1UB97</accession>
<dbReference type="PANTHER" id="PTHR42985:SF40">
    <property type="entry name" value="LD47995P-RELATED"/>
    <property type="match status" value="1"/>
</dbReference>
<keyword evidence="4" id="KW-1003">Cell membrane</keyword>
<evidence type="ECO:0000256" key="10">
    <source>
        <dbReference type="ARBA" id="ARBA00023201"/>
    </source>
</evidence>
<evidence type="ECO:0000256" key="3">
    <source>
        <dbReference type="ARBA" id="ARBA00022448"/>
    </source>
</evidence>
<dbReference type="Gene3D" id="1.20.1730.10">
    <property type="entry name" value="Sodium/glucose cotransporter"/>
    <property type="match status" value="1"/>
</dbReference>
<dbReference type="InterPro" id="IPR001734">
    <property type="entry name" value="Na/solute_symporter"/>
</dbReference>
<evidence type="ECO:0000256" key="6">
    <source>
        <dbReference type="ARBA" id="ARBA00022989"/>
    </source>
</evidence>
<comment type="subcellular location">
    <subcellularLocation>
        <location evidence="1">Cell membrane</location>
        <topology evidence="1">Multi-pass membrane protein</topology>
    </subcellularLocation>
</comment>
<evidence type="ECO:0000256" key="5">
    <source>
        <dbReference type="ARBA" id="ARBA00022692"/>
    </source>
</evidence>
<evidence type="ECO:0000256" key="7">
    <source>
        <dbReference type="ARBA" id="ARBA00023053"/>
    </source>
</evidence>
<protein>
    <submittedName>
        <fullName evidence="12">Uncharacterized protein</fullName>
    </submittedName>
</protein>
<keyword evidence="10" id="KW-0739">Sodium transport</keyword>
<dbReference type="InterPro" id="IPR051163">
    <property type="entry name" value="Sodium:Solute_Symporter_SSF"/>
</dbReference>
<keyword evidence="9" id="KW-0472">Membrane</keyword>
<evidence type="ECO:0000256" key="11">
    <source>
        <dbReference type="RuleBase" id="RU362091"/>
    </source>
</evidence>
<dbReference type="PROSITE" id="PS51257">
    <property type="entry name" value="PROKAR_LIPOPROTEIN"/>
    <property type="match status" value="1"/>
</dbReference>
<proteinExistence type="inferred from homology"/>
<evidence type="ECO:0000256" key="1">
    <source>
        <dbReference type="ARBA" id="ARBA00004651"/>
    </source>
</evidence>
<comment type="caution">
    <text evidence="12">The sequence shown here is derived from an EMBL/GenBank/DDBJ whole genome shotgun (WGS) entry which is preliminary data.</text>
</comment>
<keyword evidence="13" id="KW-1185">Reference proteome</keyword>
<dbReference type="Proteomes" id="UP000749559">
    <property type="component" value="Unassembled WGS sequence"/>
</dbReference>
<evidence type="ECO:0000313" key="12">
    <source>
        <dbReference type="EMBL" id="CAH1780744.1"/>
    </source>
</evidence>
<evidence type="ECO:0000256" key="8">
    <source>
        <dbReference type="ARBA" id="ARBA00023065"/>
    </source>
</evidence>
<comment type="similarity">
    <text evidence="2 11">Belongs to the sodium:solute symporter (SSF) (TC 2.A.21) family.</text>
</comment>
<dbReference type="Pfam" id="PF00474">
    <property type="entry name" value="SSF"/>
    <property type="match status" value="1"/>
</dbReference>
<name>A0A8J1UB97_OWEFU</name>
<sequence>MSEPARTFHWADYLVFASILVISGIIGCVAGRGQDSAEDFTLAGRGMGLLPVALSIVGSLAAVYVLGIPAEMYLDGVQQWHIFILPLFVAVFVTALLFVPLFYPLKIASIYEYLELRYKSKVPKITSTLLFILALIMNMGVSLFTPSTALESVTGFPTWASILACSGIAIFYTTTGGLKAVIWTDAFQALFTMAGLLAVAIQGTIAVGGFAEVFEISDRGGRLNFFVMDPDPSTRVTFWGCFIGGIFGWLGYYGINQPTYQRYASLPNQRKAKLSVFLNIPGIALLMTVTCYCGLVIYAYYDKKGCDPVMNGELANPNQIAPYFVMEVLNYPGIPGLFVATLFSGTLSTCAASLAGISSVVWEDLLKWKYGHISNTKQVWVNRGLVLIFGILGTGFAVLVTFLEGTVLQFAFSFTGAITGPVLGMYLLGAIFPCATGIGASVGAFVALGVLIWINVGQYSLNTNLSFKPTRIDMCPVANITTNMTELLTTTQMMTTQNITTPMMEPEYNPLEKWYGLSYLWYPMLGTAVTMVVGLLFSCVAGVQRTENVEPRYMMPVANICCCCLPKSTQDCLQCGMDHDEEAMDADVLDEKRVSTISGGDYVNGGMDNMGMEMDKTKL</sequence>
<dbReference type="NCBIfam" id="TIGR00813">
    <property type="entry name" value="sss"/>
    <property type="match status" value="1"/>
</dbReference>
<keyword evidence="8" id="KW-0406">Ion transport</keyword>
<dbReference type="CDD" id="cd11492">
    <property type="entry name" value="SLC5sbd_NIS-SMVT"/>
    <property type="match status" value="1"/>
</dbReference>
<evidence type="ECO:0000256" key="2">
    <source>
        <dbReference type="ARBA" id="ARBA00006434"/>
    </source>
</evidence>
<reference evidence="12" key="1">
    <citation type="submission" date="2022-03" db="EMBL/GenBank/DDBJ databases">
        <authorList>
            <person name="Martin C."/>
        </authorList>
    </citation>
    <scope>NUCLEOTIDE SEQUENCE</scope>
</reference>
<keyword evidence="5" id="KW-0812">Transmembrane</keyword>
<dbReference type="PROSITE" id="PS50283">
    <property type="entry name" value="NA_SOLUT_SYMP_3"/>
    <property type="match status" value="1"/>
</dbReference>
<evidence type="ECO:0000256" key="4">
    <source>
        <dbReference type="ARBA" id="ARBA00022475"/>
    </source>
</evidence>
<evidence type="ECO:0000313" key="13">
    <source>
        <dbReference type="Proteomes" id="UP000749559"/>
    </source>
</evidence>
<dbReference type="GO" id="GO:0006814">
    <property type="term" value="P:sodium ion transport"/>
    <property type="evidence" value="ECO:0007669"/>
    <property type="project" value="UniProtKB-KW"/>
</dbReference>
<keyword evidence="3" id="KW-0813">Transport</keyword>
<evidence type="ECO:0000256" key="9">
    <source>
        <dbReference type="ARBA" id="ARBA00023136"/>
    </source>
</evidence>
<dbReference type="AlphaFoldDB" id="A0A8J1UB97"/>
<dbReference type="PANTHER" id="PTHR42985">
    <property type="entry name" value="SODIUM-COUPLED MONOCARBOXYLATE TRANSPORTER"/>
    <property type="match status" value="1"/>
</dbReference>
<keyword evidence="6" id="KW-1133">Transmembrane helix</keyword>
<dbReference type="GO" id="GO:0005886">
    <property type="term" value="C:plasma membrane"/>
    <property type="evidence" value="ECO:0007669"/>
    <property type="project" value="UniProtKB-SubCell"/>
</dbReference>
<dbReference type="OrthoDB" id="6132759at2759"/>
<keyword evidence="7" id="KW-0915">Sodium</keyword>
<dbReference type="GO" id="GO:0015293">
    <property type="term" value="F:symporter activity"/>
    <property type="evidence" value="ECO:0007669"/>
    <property type="project" value="TreeGrafter"/>
</dbReference>
<dbReference type="EMBL" id="CAIIXF020000004">
    <property type="protein sequence ID" value="CAH1780744.1"/>
    <property type="molecule type" value="Genomic_DNA"/>
</dbReference>